<accession>A0A210QMX9</accession>
<dbReference type="GO" id="GO:0046872">
    <property type="term" value="F:metal ion binding"/>
    <property type="evidence" value="ECO:0007669"/>
    <property type="project" value="UniProtKB-KW"/>
</dbReference>
<keyword evidence="11" id="KW-1185">Reference proteome</keyword>
<dbReference type="SFLD" id="SFLDS00003">
    <property type="entry name" value="Haloacid_Dehalogenase"/>
    <property type="match status" value="1"/>
</dbReference>
<dbReference type="Gene3D" id="3.40.50.1000">
    <property type="entry name" value="HAD superfamily/HAD-like"/>
    <property type="match status" value="1"/>
</dbReference>
<dbReference type="Pfam" id="PF12689">
    <property type="entry name" value="Acid_PPase"/>
    <property type="match status" value="1"/>
</dbReference>
<evidence type="ECO:0000256" key="6">
    <source>
        <dbReference type="ARBA" id="ARBA00022912"/>
    </source>
</evidence>
<dbReference type="STRING" id="6573.A0A210QMX9"/>
<gene>
    <name evidence="10" type="ORF">KP79_PYT14055</name>
</gene>
<protein>
    <recommendedName>
        <fullName evidence="9">Magnesium-dependent phosphatase 1</fullName>
        <ecNumber evidence="2">3.1.3.48</ecNumber>
    </recommendedName>
</protein>
<dbReference type="NCBIfam" id="TIGR01681">
    <property type="entry name" value="HAD-SF-IIIC"/>
    <property type="match status" value="1"/>
</dbReference>
<evidence type="ECO:0000256" key="2">
    <source>
        <dbReference type="ARBA" id="ARBA00013064"/>
    </source>
</evidence>
<dbReference type="EC" id="3.1.3.48" evidence="2"/>
<dbReference type="SUPFAM" id="SSF56784">
    <property type="entry name" value="HAD-like"/>
    <property type="match status" value="1"/>
</dbReference>
<dbReference type="GO" id="GO:0004725">
    <property type="term" value="F:protein tyrosine phosphatase activity"/>
    <property type="evidence" value="ECO:0007669"/>
    <property type="project" value="UniProtKB-EC"/>
</dbReference>
<evidence type="ECO:0000256" key="9">
    <source>
        <dbReference type="ARBA" id="ARBA00069981"/>
    </source>
</evidence>
<evidence type="ECO:0000256" key="8">
    <source>
        <dbReference type="ARBA" id="ARBA00055318"/>
    </source>
</evidence>
<name>A0A210QMX9_MIZYE</name>
<dbReference type="NCBIfam" id="TIGR01685">
    <property type="entry name" value="MDP-1"/>
    <property type="match status" value="1"/>
</dbReference>
<dbReference type="SFLD" id="SFLDG01129">
    <property type="entry name" value="C1.5:_HAD__Beta-PGM__Phosphata"/>
    <property type="match status" value="1"/>
</dbReference>
<dbReference type="InterPro" id="IPR035679">
    <property type="entry name" value="MDP-1_euk"/>
</dbReference>
<dbReference type="InterPro" id="IPR023214">
    <property type="entry name" value="HAD_sf"/>
</dbReference>
<comment type="cofactor">
    <cofactor evidence="1">
        <name>Mg(2+)</name>
        <dbReference type="ChEBI" id="CHEBI:18420"/>
    </cofactor>
</comment>
<comment type="function">
    <text evidence="8">Magnesium-dependent phosphatase which may act as a tyrosine phosphatase.</text>
</comment>
<evidence type="ECO:0000313" key="10">
    <source>
        <dbReference type="EMBL" id="OWF50094.1"/>
    </source>
</evidence>
<dbReference type="PANTHER" id="PTHR17901:SF14">
    <property type="entry name" value="MAGNESIUM-DEPENDENT PHOSPHATASE 1"/>
    <property type="match status" value="1"/>
</dbReference>
<comment type="catalytic activity">
    <reaction evidence="7">
        <text>O-phospho-L-tyrosyl-[protein] + H2O = L-tyrosyl-[protein] + phosphate</text>
        <dbReference type="Rhea" id="RHEA:10684"/>
        <dbReference type="Rhea" id="RHEA-COMP:10136"/>
        <dbReference type="Rhea" id="RHEA-COMP:20101"/>
        <dbReference type="ChEBI" id="CHEBI:15377"/>
        <dbReference type="ChEBI" id="CHEBI:43474"/>
        <dbReference type="ChEBI" id="CHEBI:46858"/>
        <dbReference type="ChEBI" id="CHEBI:61978"/>
        <dbReference type="EC" id="3.1.3.48"/>
    </reaction>
</comment>
<dbReference type="SFLD" id="SFLDG01131">
    <property type="entry name" value="C1.5.2:_MDP_Like"/>
    <property type="match status" value="1"/>
</dbReference>
<dbReference type="AlphaFoldDB" id="A0A210QMX9"/>
<evidence type="ECO:0000313" key="11">
    <source>
        <dbReference type="Proteomes" id="UP000242188"/>
    </source>
</evidence>
<keyword evidence="4" id="KW-0378">Hydrolase</keyword>
<dbReference type="FunFam" id="3.40.50.1000:FF:000127">
    <property type="entry name" value="Magnesium-dependent phosphatase 1"/>
    <property type="match status" value="1"/>
</dbReference>
<keyword evidence="3" id="KW-0479">Metal-binding</keyword>
<comment type="caution">
    <text evidence="10">The sequence shown here is derived from an EMBL/GenBank/DDBJ whole genome shotgun (WGS) entry which is preliminary data.</text>
</comment>
<reference evidence="10 11" key="1">
    <citation type="journal article" date="2017" name="Nat. Ecol. Evol.">
        <title>Scallop genome provides insights into evolution of bilaterian karyotype and development.</title>
        <authorList>
            <person name="Wang S."/>
            <person name="Zhang J."/>
            <person name="Jiao W."/>
            <person name="Li J."/>
            <person name="Xun X."/>
            <person name="Sun Y."/>
            <person name="Guo X."/>
            <person name="Huan P."/>
            <person name="Dong B."/>
            <person name="Zhang L."/>
            <person name="Hu X."/>
            <person name="Sun X."/>
            <person name="Wang J."/>
            <person name="Zhao C."/>
            <person name="Wang Y."/>
            <person name="Wang D."/>
            <person name="Huang X."/>
            <person name="Wang R."/>
            <person name="Lv J."/>
            <person name="Li Y."/>
            <person name="Zhang Z."/>
            <person name="Liu B."/>
            <person name="Lu W."/>
            <person name="Hui Y."/>
            <person name="Liang J."/>
            <person name="Zhou Z."/>
            <person name="Hou R."/>
            <person name="Li X."/>
            <person name="Liu Y."/>
            <person name="Li H."/>
            <person name="Ning X."/>
            <person name="Lin Y."/>
            <person name="Zhao L."/>
            <person name="Xing Q."/>
            <person name="Dou J."/>
            <person name="Li Y."/>
            <person name="Mao J."/>
            <person name="Guo H."/>
            <person name="Dou H."/>
            <person name="Li T."/>
            <person name="Mu C."/>
            <person name="Jiang W."/>
            <person name="Fu Q."/>
            <person name="Fu X."/>
            <person name="Miao Y."/>
            <person name="Liu J."/>
            <person name="Yu Q."/>
            <person name="Li R."/>
            <person name="Liao H."/>
            <person name="Li X."/>
            <person name="Kong Y."/>
            <person name="Jiang Z."/>
            <person name="Chourrout D."/>
            <person name="Li R."/>
            <person name="Bao Z."/>
        </authorList>
    </citation>
    <scope>NUCLEOTIDE SEQUENCE [LARGE SCALE GENOMIC DNA]</scope>
    <source>
        <strain evidence="10 11">PY_sf001</strain>
    </source>
</reference>
<keyword evidence="6" id="KW-0904">Protein phosphatase</keyword>
<dbReference type="Proteomes" id="UP000242188">
    <property type="component" value="Unassembled WGS sequence"/>
</dbReference>
<evidence type="ECO:0000256" key="7">
    <source>
        <dbReference type="ARBA" id="ARBA00051722"/>
    </source>
</evidence>
<sequence>MCYKHTKHIFHKMAKPKLIIFDLDYTLWPFWVDTHVDPPFKKNSDGKVEDCRGKHVKHYRDVPAILQRLHGEGYKLGIASRTSTVNEANDLVTLFNWDQYFQYREIYPGCKIAHFKRFQVDSGINFKEMLFFDDEYRNIKDVGSLDVVCVLAEHGMNEETLKEGLEEFASKRGS</sequence>
<dbReference type="InterPro" id="IPR010033">
    <property type="entry name" value="HAD_SF_ppase_IIIC"/>
</dbReference>
<organism evidence="10 11">
    <name type="scientific">Mizuhopecten yessoensis</name>
    <name type="common">Japanese scallop</name>
    <name type="synonym">Patinopecten yessoensis</name>
    <dbReference type="NCBI Taxonomy" id="6573"/>
    <lineage>
        <taxon>Eukaryota</taxon>
        <taxon>Metazoa</taxon>
        <taxon>Spiralia</taxon>
        <taxon>Lophotrochozoa</taxon>
        <taxon>Mollusca</taxon>
        <taxon>Bivalvia</taxon>
        <taxon>Autobranchia</taxon>
        <taxon>Pteriomorphia</taxon>
        <taxon>Pectinida</taxon>
        <taxon>Pectinoidea</taxon>
        <taxon>Pectinidae</taxon>
        <taxon>Mizuhopecten</taxon>
    </lineage>
</organism>
<keyword evidence="5" id="KW-0460">Magnesium</keyword>
<proteinExistence type="predicted"/>
<evidence type="ECO:0000256" key="3">
    <source>
        <dbReference type="ARBA" id="ARBA00022723"/>
    </source>
</evidence>
<evidence type="ECO:0000256" key="1">
    <source>
        <dbReference type="ARBA" id="ARBA00001946"/>
    </source>
</evidence>
<evidence type="ECO:0000256" key="5">
    <source>
        <dbReference type="ARBA" id="ARBA00022842"/>
    </source>
</evidence>
<dbReference type="InterPro" id="IPR036412">
    <property type="entry name" value="HAD-like_sf"/>
</dbReference>
<dbReference type="InterPro" id="IPR010036">
    <property type="entry name" value="MDP_1_eu_arc"/>
</dbReference>
<dbReference type="OrthoDB" id="2865258at2759"/>
<dbReference type="PANTHER" id="PTHR17901">
    <property type="entry name" value="MAGNESIUM-DEPENDENT PHOSPHATASE 1 MDP1"/>
    <property type="match status" value="1"/>
</dbReference>
<dbReference type="EMBL" id="NEDP02002762">
    <property type="protein sequence ID" value="OWF50094.1"/>
    <property type="molecule type" value="Genomic_DNA"/>
</dbReference>
<evidence type="ECO:0000256" key="4">
    <source>
        <dbReference type="ARBA" id="ARBA00022801"/>
    </source>
</evidence>
<dbReference type="GO" id="GO:0003993">
    <property type="term" value="F:acid phosphatase activity"/>
    <property type="evidence" value="ECO:0007669"/>
    <property type="project" value="TreeGrafter"/>
</dbReference>
<dbReference type="CDD" id="cd07501">
    <property type="entry name" value="HAD_MDP-1_like"/>
    <property type="match status" value="1"/>
</dbReference>